<evidence type="ECO:0000259" key="3">
    <source>
        <dbReference type="PROSITE" id="PS50887"/>
    </source>
</evidence>
<dbReference type="PANTHER" id="PTHR46663:SF3">
    <property type="entry name" value="SLL0267 PROTEIN"/>
    <property type="match status" value="1"/>
</dbReference>
<evidence type="ECO:0000259" key="1">
    <source>
        <dbReference type="PROSITE" id="PS50112"/>
    </source>
</evidence>
<organism evidence="4 5">
    <name type="scientific">Paenibacillus chartarius</name>
    <dbReference type="NCBI Taxonomy" id="747481"/>
    <lineage>
        <taxon>Bacteria</taxon>
        <taxon>Bacillati</taxon>
        <taxon>Bacillota</taxon>
        <taxon>Bacilli</taxon>
        <taxon>Bacillales</taxon>
        <taxon>Paenibacillaceae</taxon>
        <taxon>Paenibacillus</taxon>
    </lineage>
</organism>
<dbReference type="PROSITE" id="PS50113">
    <property type="entry name" value="PAC"/>
    <property type="match status" value="1"/>
</dbReference>
<dbReference type="Proteomes" id="UP001589776">
    <property type="component" value="Unassembled WGS sequence"/>
</dbReference>
<dbReference type="GO" id="GO:0052621">
    <property type="term" value="F:diguanylate cyclase activity"/>
    <property type="evidence" value="ECO:0007669"/>
    <property type="project" value="UniProtKB-EC"/>
</dbReference>
<dbReference type="InterPro" id="IPR013656">
    <property type="entry name" value="PAS_4"/>
</dbReference>
<proteinExistence type="predicted"/>
<dbReference type="EMBL" id="JBHLWN010000121">
    <property type="protein sequence ID" value="MFC0216522.1"/>
    <property type="molecule type" value="Genomic_DNA"/>
</dbReference>
<protein>
    <submittedName>
        <fullName evidence="4">Diguanylate cyclase domain-containing protein</fullName>
        <ecNumber evidence="4">2.7.7.65</ecNumber>
    </submittedName>
</protein>
<dbReference type="InterPro" id="IPR029787">
    <property type="entry name" value="Nucleotide_cyclase"/>
</dbReference>
<evidence type="ECO:0000313" key="5">
    <source>
        <dbReference type="Proteomes" id="UP001589776"/>
    </source>
</evidence>
<keyword evidence="5" id="KW-1185">Reference proteome</keyword>
<sequence length="301" mass="34294">MQNGSPTETSSERKETGRSVRSVLEQIGDLLIETDTAGRIRYASAKWERNYGFKPEQLHQVERLLHTDDRAAFSELLAHCMANKMTSKREVRLCRADGERLWFELQVIPAAGSETEEIEALYWVYRDTNARHQHEERLIQLAYHDPLTGLPNRRLFREHLNQALALSKRSGQLLGILYFDVNNFKRINDTMGHDTGDQFLQAFAVRVRSTLREVDTFARIGGDEFAALLPNMMSAENMRTITARIERSMSALWHVAGHTFKATASIGTAVYPNDGTEASVLLKLADLKLYEEKHGREELSS</sequence>
<evidence type="ECO:0000259" key="2">
    <source>
        <dbReference type="PROSITE" id="PS50113"/>
    </source>
</evidence>
<feature type="domain" description="GGDEF" evidence="3">
    <location>
        <begin position="172"/>
        <end position="301"/>
    </location>
</feature>
<reference evidence="4 5" key="1">
    <citation type="submission" date="2024-09" db="EMBL/GenBank/DDBJ databases">
        <authorList>
            <person name="Sun Q."/>
            <person name="Mori K."/>
        </authorList>
    </citation>
    <scope>NUCLEOTIDE SEQUENCE [LARGE SCALE GENOMIC DNA]</scope>
    <source>
        <strain evidence="4 5">CCM 7759</strain>
    </source>
</reference>
<dbReference type="CDD" id="cd00130">
    <property type="entry name" value="PAS"/>
    <property type="match status" value="1"/>
</dbReference>
<evidence type="ECO:0000313" key="4">
    <source>
        <dbReference type="EMBL" id="MFC0216522.1"/>
    </source>
</evidence>
<dbReference type="EC" id="2.7.7.65" evidence="4"/>
<dbReference type="InterPro" id="IPR043128">
    <property type="entry name" value="Rev_trsase/Diguanyl_cyclase"/>
</dbReference>
<name>A0ABV6DVC7_9BACL</name>
<keyword evidence="4" id="KW-0808">Transferase</keyword>
<dbReference type="SMART" id="SM00091">
    <property type="entry name" value="PAS"/>
    <property type="match status" value="1"/>
</dbReference>
<dbReference type="Gene3D" id="3.30.70.270">
    <property type="match status" value="1"/>
</dbReference>
<dbReference type="InterPro" id="IPR000160">
    <property type="entry name" value="GGDEF_dom"/>
</dbReference>
<comment type="caution">
    <text evidence="4">The sequence shown here is derived from an EMBL/GenBank/DDBJ whole genome shotgun (WGS) entry which is preliminary data.</text>
</comment>
<dbReference type="NCBIfam" id="TIGR00229">
    <property type="entry name" value="sensory_box"/>
    <property type="match status" value="1"/>
</dbReference>
<dbReference type="InterPro" id="IPR000700">
    <property type="entry name" value="PAS-assoc_C"/>
</dbReference>
<dbReference type="InterPro" id="IPR000014">
    <property type="entry name" value="PAS"/>
</dbReference>
<dbReference type="SUPFAM" id="SSF55073">
    <property type="entry name" value="Nucleotide cyclase"/>
    <property type="match status" value="1"/>
</dbReference>
<dbReference type="Gene3D" id="3.30.450.20">
    <property type="entry name" value="PAS domain"/>
    <property type="match status" value="1"/>
</dbReference>
<dbReference type="Pfam" id="PF00990">
    <property type="entry name" value="GGDEF"/>
    <property type="match status" value="1"/>
</dbReference>
<gene>
    <name evidence="4" type="ORF">ACFFK0_29415</name>
</gene>
<accession>A0ABV6DVC7</accession>
<dbReference type="PROSITE" id="PS50112">
    <property type="entry name" value="PAS"/>
    <property type="match status" value="1"/>
</dbReference>
<feature type="domain" description="PAC" evidence="2">
    <location>
        <begin position="87"/>
        <end position="140"/>
    </location>
</feature>
<dbReference type="CDD" id="cd01949">
    <property type="entry name" value="GGDEF"/>
    <property type="match status" value="1"/>
</dbReference>
<feature type="domain" description="PAS" evidence="1">
    <location>
        <begin position="16"/>
        <end position="58"/>
    </location>
</feature>
<dbReference type="RefSeq" id="WP_377474789.1">
    <property type="nucleotide sequence ID" value="NZ_JBHLWN010000121.1"/>
</dbReference>
<keyword evidence="4" id="KW-0548">Nucleotidyltransferase</keyword>
<dbReference type="SUPFAM" id="SSF55785">
    <property type="entry name" value="PYP-like sensor domain (PAS domain)"/>
    <property type="match status" value="1"/>
</dbReference>
<dbReference type="NCBIfam" id="TIGR00254">
    <property type="entry name" value="GGDEF"/>
    <property type="match status" value="1"/>
</dbReference>
<dbReference type="SMART" id="SM00267">
    <property type="entry name" value="GGDEF"/>
    <property type="match status" value="1"/>
</dbReference>
<dbReference type="InterPro" id="IPR052163">
    <property type="entry name" value="DGC-Regulatory_Protein"/>
</dbReference>
<dbReference type="PROSITE" id="PS50887">
    <property type="entry name" value="GGDEF"/>
    <property type="match status" value="1"/>
</dbReference>
<dbReference type="InterPro" id="IPR035965">
    <property type="entry name" value="PAS-like_dom_sf"/>
</dbReference>
<dbReference type="PANTHER" id="PTHR46663">
    <property type="entry name" value="DIGUANYLATE CYCLASE DGCT-RELATED"/>
    <property type="match status" value="1"/>
</dbReference>
<dbReference type="Pfam" id="PF08448">
    <property type="entry name" value="PAS_4"/>
    <property type="match status" value="1"/>
</dbReference>